<gene>
    <name evidence="2" type="ORF">HNO53_00810</name>
</gene>
<proteinExistence type="predicted"/>
<feature type="domain" description="Glycosyltransferase subfamily 4-like N-terminal" evidence="1">
    <location>
        <begin position="39"/>
        <end position="195"/>
    </location>
</feature>
<evidence type="ECO:0000259" key="1">
    <source>
        <dbReference type="Pfam" id="PF13579"/>
    </source>
</evidence>
<name>A0ABX7WCX0_9GAMM</name>
<sequence length="392" mass="42765">MRMTEMAGGAAQALPVVSRRVLVIGGTARSLSNFRGPLLKLLGERGHRIVAAAHPDASAEGVRRELAALSIPFEPLAIGRGGLDPLEDWRTARAIRALIARHAPEVVIAYTAKPVIYAGLALHDHPGVRFHPMITGLGYAFSEARGVKRILLHALLTRLYRRSLANAHTTIFQNPDDQALFRECGLLAPTARSAVVDGSGVDAALFPPRPLPREPVFLMLARLMVEKGVRVYVEAARLVHERYPQARFQLAGALDPNPSSVRPAELAAWQAAGDIEYLGKLESVQAALAACRCYVLPSWYREGIPRSVLEAMATGRPIITTDSPGCRETVEPGINGWRVEPRSARALADAMLALIEADETTVTAMARASLAQVERRYDVRRVNRQLLEITQL</sequence>
<organism evidence="2 3">
    <name type="scientific">Halomonas sulfidivorans</name>
    <dbReference type="NCBI Taxonomy" id="2733488"/>
    <lineage>
        <taxon>Bacteria</taxon>
        <taxon>Pseudomonadati</taxon>
        <taxon>Pseudomonadota</taxon>
        <taxon>Gammaproteobacteria</taxon>
        <taxon>Oceanospirillales</taxon>
        <taxon>Halomonadaceae</taxon>
        <taxon>Halomonas</taxon>
    </lineage>
</organism>
<keyword evidence="3" id="KW-1185">Reference proteome</keyword>
<dbReference type="Proteomes" id="UP000671845">
    <property type="component" value="Chromosome"/>
</dbReference>
<dbReference type="Pfam" id="PF13692">
    <property type="entry name" value="Glyco_trans_1_4"/>
    <property type="match status" value="1"/>
</dbReference>
<reference evidence="2 3" key="1">
    <citation type="journal article" date="2021" name="Front. Microbiol.">
        <title>Aerobic Denitrification and Heterotrophic Sulfur Oxidation in the Genus Halomonas Revealed by Six Novel Species Characterizations and Genome-Based Analysis.</title>
        <authorList>
            <person name="Wang L."/>
            <person name="Shao Z."/>
        </authorList>
    </citation>
    <scope>NUCLEOTIDE SEQUENCE [LARGE SCALE GENOMIC DNA]</scope>
    <source>
        <strain evidence="2 3">MCCC 1A13718</strain>
    </source>
</reference>
<dbReference type="PANTHER" id="PTHR12526">
    <property type="entry name" value="GLYCOSYLTRANSFERASE"/>
    <property type="match status" value="1"/>
</dbReference>
<accession>A0ABX7WCX0</accession>
<dbReference type="PANTHER" id="PTHR12526:SF638">
    <property type="entry name" value="SPORE COAT PROTEIN SA"/>
    <property type="match status" value="1"/>
</dbReference>
<protein>
    <submittedName>
        <fullName evidence="2">Glycosyltransferase family 4 protein</fullName>
    </submittedName>
</protein>
<dbReference type="EMBL" id="CP053383">
    <property type="protein sequence ID" value="QTP57387.1"/>
    <property type="molecule type" value="Genomic_DNA"/>
</dbReference>
<dbReference type="Pfam" id="PF13579">
    <property type="entry name" value="Glyco_trans_4_4"/>
    <property type="match status" value="1"/>
</dbReference>
<dbReference type="InterPro" id="IPR028098">
    <property type="entry name" value="Glyco_trans_4-like_N"/>
</dbReference>
<evidence type="ECO:0000313" key="2">
    <source>
        <dbReference type="EMBL" id="QTP57387.1"/>
    </source>
</evidence>
<dbReference type="Gene3D" id="3.40.50.2000">
    <property type="entry name" value="Glycogen Phosphorylase B"/>
    <property type="match status" value="2"/>
</dbReference>
<evidence type="ECO:0000313" key="3">
    <source>
        <dbReference type="Proteomes" id="UP000671845"/>
    </source>
</evidence>
<dbReference type="SUPFAM" id="SSF53756">
    <property type="entry name" value="UDP-Glycosyltransferase/glycogen phosphorylase"/>
    <property type="match status" value="1"/>
</dbReference>
<dbReference type="CDD" id="cd03808">
    <property type="entry name" value="GT4_CapM-like"/>
    <property type="match status" value="1"/>
</dbReference>